<dbReference type="AlphaFoldDB" id="A0AAN7TDX0"/>
<organism evidence="1 2">
    <name type="scientific">Meristemomyces frigidus</name>
    <dbReference type="NCBI Taxonomy" id="1508187"/>
    <lineage>
        <taxon>Eukaryota</taxon>
        <taxon>Fungi</taxon>
        <taxon>Dikarya</taxon>
        <taxon>Ascomycota</taxon>
        <taxon>Pezizomycotina</taxon>
        <taxon>Dothideomycetes</taxon>
        <taxon>Dothideomycetidae</taxon>
        <taxon>Mycosphaerellales</taxon>
        <taxon>Teratosphaeriaceae</taxon>
        <taxon>Meristemomyces</taxon>
    </lineage>
</organism>
<gene>
    <name evidence="1" type="ORF">LTR62_004816</name>
</gene>
<dbReference type="EMBL" id="JAVRRL010000038">
    <property type="protein sequence ID" value="KAK5111521.1"/>
    <property type="molecule type" value="Genomic_DNA"/>
</dbReference>
<dbReference type="Proteomes" id="UP001310890">
    <property type="component" value="Unassembled WGS sequence"/>
</dbReference>
<sequence>MHPPGGTVVYSIKLKPEFAVLSKLVNFVDHTDSRDATNVRKTSTDFTGIDLRRSSTVDGVTQISDFSGPQASQDRFHLRFKPDVRLFDITTA</sequence>
<name>A0AAN7TDX0_9PEZI</name>
<evidence type="ECO:0000313" key="2">
    <source>
        <dbReference type="Proteomes" id="UP001310890"/>
    </source>
</evidence>
<protein>
    <submittedName>
        <fullName evidence="1">Uncharacterized protein</fullName>
    </submittedName>
</protein>
<accession>A0AAN7TDX0</accession>
<reference evidence="1" key="1">
    <citation type="submission" date="2023-08" db="EMBL/GenBank/DDBJ databases">
        <title>Black Yeasts Isolated from many extreme environments.</title>
        <authorList>
            <person name="Coleine C."/>
            <person name="Stajich J.E."/>
            <person name="Selbmann L."/>
        </authorList>
    </citation>
    <scope>NUCLEOTIDE SEQUENCE</scope>
    <source>
        <strain evidence="1">CCFEE 5401</strain>
    </source>
</reference>
<comment type="caution">
    <text evidence="1">The sequence shown here is derived from an EMBL/GenBank/DDBJ whole genome shotgun (WGS) entry which is preliminary data.</text>
</comment>
<proteinExistence type="predicted"/>
<evidence type="ECO:0000313" key="1">
    <source>
        <dbReference type="EMBL" id="KAK5111521.1"/>
    </source>
</evidence>